<feature type="region of interest" description="Disordered" evidence="1">
    <location>
        <begin position="1416"/>
        <end position="1464"/>
    </location>
</feature>
<reference evidence="4" key="3">
    <citation type="submission" date="2025-04" db="UniProtKB">
        <authorList>
            <consortium name="RefSeq"/>
        </authorList>
    </citation>
    <scope>IDENTIFICATION</scope>
</reference>
<feature type="region of interest" description="Disordered" evidence="1">
    <location>
        <begin position="1492"/>
        <end position="1565"/>
    </location>
</feature>
<evidence type="ECO:0000313" key="3">
    <source>
        <dbReference type="Proteomes" id="UP000008143"/>
    </source>
</evidence>
<dbReference type="Pfam" id="PF15273">
    <property type="entry name" value="NHS"/>
    <property type="match status" value="1"/>
</dbReference>
<dbReference type="InterPro" id="IPR024845">
    <property type="entry name" value="NHS-like"/>
</dbReference>
<feature type="region of interest" description="Disordered" evidence="1">
    <location>
        <begin position="499"/>
        <end position="566"/>
    </location>
</feature>
<dbReference type="Xenbase" id="XB-GENE-5992635">
    <property type="gene designation" value="nhsl1"/>
</dbReference>
<dbReference type="PANTHER" id="PTHR23039">
    <property type="entry name" value="NANCE-HORAN SYNDROME PROTEIN"/>
    <property type="match status" value="1"/>
</dbReference>
<evidence type="ECO:0000313" key="2">
    <source>
        <dbReference type="EMBL" id="AAI68125.1"/>
    </source>
</evidence>
<feature type="region of interest" description="Disordered" evidence="1">
    <location>
        <begin position="441"/>
        <end position="468"/>
    </location>
</feature>
<feature type="compositionally biased region" description="Polar residues" evidence="1">
    <location>
        <begin position="1555"/>
        <end position="1565"/>
    </location>
</feature>
<evidence type="ECO:0000313" key="4">
    <source>
        <dbReference type="RefSeq" id="NP_001135597.1"/>
    </source>
</evidence>
<feature type="compositionally biased region" description="Polar residues" evidence="1">
    <location>
        <begin position="1351"/>
        <end position="1366"/>
    </location>
</feature>
<proteinExistence type="evidence at transcript level"/>
<dbReference type="GeneID" id="100216152"/>
<feature type="region of interest" description="Disordered" evidence="1">
    <location>
        <begin position="874"/>
        <end position="908"/>
    </location>
</feature>
<feature type="compositionally biased region" description="Polar residues" evidence="1">
    <location>
        <begin position="1435"/>
        <end position="1464"/>
    </location>
</feature>
<dbReference type="KEGG" id="xtr:100216152"/>
<feature type="compositionally biased region" description="Basic and acidic residues" evidence="1">
    <location>
        <begin position="1523"/>
        <end position="1532"/>
    </location>
</feature>
<evidence type="ECO:0000313" key="5">
    <source>
        <dbReference type="Xenbase" id="XB-GENE-5992635"/>
    </source>
</evidence>
<feature type="compositionally biased region" description="Polar residues" evidence="1">
    <location>
        <begin position="1221"/>
        <end position="1232"/>
    </location>
</feature>
<reference evidence="4" key="1">
    <citation type="journal article" date="2002" name="Dev. Dyn.">
        <title>Genetic and genomic tools for Xenopus research: The NIH Xenopus initiative.</title>
        <authorList>
            <person name="Klein S.L."/>
            <person name="Strausberg R.L."/>
            <person name="Wagner L."/>
            <person name="Pontius J."/>
            <person name="Clifton S.W."/>
            <person name="Richardson P."/>
        </authorList>
    </citation>
    <scope>NUCLEOTIDE SEQUENCE</scope>
</reference>
<keyword evidence="3" id="KW-1185">Reference proteome</keyword>
<dbReference type="OrthoDB" id="8965057at2759"/>
<feature type="region of interest" description="Disordered" evidence="1">
    <location>
        <begin position="1351"/>
        <end position="1372"/>
    </location>
</feature>
<dbReference type="PANTHER" id="PTHR23039:SF3">
    <property type="entry name" value="NHS-LIKE PROTEIN 1"/>
    <property type="match status" value="1"/>
</dbReference>
<feature type="compositionally biased region" description="Basic and acidic residues" evidence="1">
    <location>
        <begin position="1421"/>
        <end position="1434"/>
    </location>
</feature>
<reference evidence="2" key="2">
    <citation type="submission" date="2008-07" db="EMBL/GenBank/DDBJ databases">
        <authorList>
            <consortium name="NIH - Xenopus Gene Collection (XGC) project"/>
        </authorList>
    </citation>
    <scope>NUCLEOTIDE SEQUENCE [LARGE SCALE MRNA]</scope>
    <source>
        <tissue evidence="2">Testes</tissue>
    </source>
</reference>
<dbReference type="CTD" id="57224"/>
<dbReference type="OMA" id="WAQEEWA"/>
<feature type="compositionally biased region" description="Polar residues" evidence="1">
    <location>
        <begin position="877"/>
        <end position="908"/>
    </location>
</feature>
<feature type="compositionally biased region" description="Polar residues" evidence="1">
    <location>
        <begin position="528"/>
        <end position="554"/>
    </location>
</feature>
<gene>
    <name evidence="4 5" type="primary">nhsl1</name>
</gene>
<dbReference type="Gene3D" id="1.20.5.340">
    <property type="match status" value="1"/>
</dbReference>
<evidence type="ECO:0000256" key="1">
    <source>
        <dbReference type="SAM" id="MobiDB-lite"/>
    </source>
</evidence>
<dbReference type="AGR" id="Xenbase:XB-GENE-5992635"/>
<protein>
    <submittedName>
        <fullName evidence="4">NHS-like protein 1</fullName>
    </submittedName>
</protein>
<accession>B4F744</accession>
<feature type="compositionally biased region" description="Basic and acidic residues" evidence="1">
    <location>
        <begin position="723"/>
        <end position="733"/>
    </location>
</feature>
<name>B4F744_XENTR</name>
<dbReference type="Proteomes" id="UP000008143">
    <property type="component" value="Chromosome 5"/>
</dbReference>
<feature type="compositionally biased region" description="Polar residues" evidence="1">
    <location>
        <begin position="1201"/>
        <end position="1212"/>
    </location>
</feature>
<feature type="compositionally biased region" description="Basic and acidic residues" evidence="1">
    <location>
        <begin position="1492"/>
        <end position="1507"/>
    </location>
</feature>
<dbReference type="RefSeq" id="NP_001135597.1">
    <property type="nucleotide sequence ID" value="NM_001142125.1"/>
</dbReference>
<feature type="region of interest" description="Disordered" evidence="1">
    <location>
        <begin position="703"/>
        <end position="733"/>
    </location>
</feature>
<sequence length="1641" mass="181670">MPFHLRLVQPIYVCRLGDPDAQAPRGGNYLIFNSLEDVSSYSLRQIVRQLSDLCRHAENIFSSIHFEASSLGDRTTRLKHRISFLQHNISHLDHKRVTVPVSNLDEESKWTVHYTASCHQQENVFLSSSRPLCVDDLHRQAKVNLKTVLRECDKLRKDGCRSSQYYSQGPTFSTLRLDCTSYQEEENTHESKFSVAFNEEEQILSTKRPETPVLLEFSETLTNWTKSLPLPTPEEKMRQEAQAVQTDVIPINITGENFNRQASFQRSLIYTDTAVRCSKKVKRRKTITGVPNNLQKELAGTGHSDLRRNSVLIPDDFNTLEHCHHSMQFLDTRDFGCQTNKIKIVPPSIRRIRAQKGQGIGILMSTSSGNMSTLSDSAACSSYLNGNLHFRSLPRIGARESLQSLNQKNYYYSNMEDPFTTLPWQLNKLQVDDTNVQLRSNPRSTINQRPESQEVKNSTSEIASSPACMVSPHSSYSTNIIPNAILSYSSEVISIHTPHRGGLLDKKPRVHSSSSNRNGISRDYTSGIKDNSSPGNWRENSSSRNSQISDTKSPISKKRDVPHNVPCKINTGFNNYSFDSDNQSELSYSDGRQRNGSITSSINSADNWLYESRHNDGAPSRKLSSVISGSPVSNMSACSSKGKVDSSSLYFLNHDDFCTSMHIDSGISLTDQSIQNLHYNINIFETKKAANIEVKTGYSDKSLPRSISLKKSKNPPPPPSRTDSLRRPSKKDIQTSGQVLSETLIATLQQSLQLNLKSKSTGSTLQSSHCMDYADPCIMCSCSQSTLSSTSSGKSVIAPNMYTLCTVTPSQSETSSMKSEYADQWSSFIDCSQTPKEQPKSFAKHNLSNPDGLNNYSACELTYGMKTIAPHGYTGSVKVSNSSSEKTYRVTSPSSGYSSQSNTPTTLTPVPLFSKNIYPENGKYKLKPKVPERRSSLVSSVSVSSSSTSLSSNTLDSLQQNMQISTVMLSAHHTLPTPQLTPDMPPPPAMNATNTIFVECSPKCPPPSLEFTRLTADSMDMWLPFSQNTAMSKPKDSLPYPSFPPSLSMMHSMVPSPVPPLNIEMLKIETESFPLRNSESSYFVHNDHSKHELLIPTVPIVTSHALEMVHLRSVKKASQLETKTLREHMSESHLQDETSALLIQPCLVPAASPELNSSESQIENFSIPAQQVSGFKSNAVKLTIGEIEADKAYKEHIEKNTNSAYNGNSSGPKLSPHEKPSMSQSTPNSSLSKEPPLVSKKPKLVLIAPTPQLDLAAEKIAQVTENVRSMPNAFEKDSVSKCCVGEINDRTKDEDIAGPTNGLAHQEQEAWLSPCKAAKNMIFILPSVPEIQNHQQKEEQQSMSDEFNISGNISETENTSCNQNASQDDESAEVFNTETVNSVLWTSSDIMGNVEETTPTRPATTEDLFARIHRSKKKILGRKDSDDDRCRDHSPSSPVTPTGNMHLSSFKQTGSIQRSVRKTTTSSDSFKALLLKKGSRSESGFRMSAAEMLKHTDPRFQRSRSESSLEFPESPTLSSPNKNKKEQQEWAKSEGLMPRSMSGSVVRCSRAKTPPSASSSKYNVRSRLQSSPMTVICEGEGEGSETVDSSCSKGPLLLSTKSLDICYSADKEVTNHILHINFNTLLEKSTDVASGCTGEII</sequence>
<feature type="region of interest" description="Disordered" evidence="1">
    <location>
        <begin position="1201"/>
        <end position="1236"/>
    </location>
</feature>
<dbReference type="EMBL" id="BC168125">
    <property type="protein sequence ID" value="AAI68125.1"/>
    <property type="molecule type" value="mRNA"/>
</dbReference>
<feature type="compositionally biased region" description="Polar residues" evidence="1">
    <location>
        <begin position="441"/>
        <end position="463"/>
    </location>
</feature>
<organism evidence="2">
    <name type="scientific">Xenopus tropicalis</name>
    <name type="common">Western clawed frog</name>
    <name type="synonym">Silurana tropicalis</name>
    <dbReference type="NCBI Taxonomy" id="8364"/>
    <lineage>
        <taxon>Eukaryota</taxon>
        <taxon>Metazoa</taxon>
        <taxon>Chordata</taxon>
        <taxon>Craniata</taxon>
        <taxon>Vertebrata</taxon>
        <taxon>Euteleostomi</taxon>
        <taxon>Amphibia</taxon>
        <taxon>Batrachia</taxon>
        <taxon>Anura</taxon>
        <taxon>Pipoidea</taxon>
        <taxon>Pipidae</taxon>
        <taxon>Xenopodinae</taxon>
        <taxon>Xenopus</taxon>
        <taxon>Silurana</taxon>
    </lineage>
</organism>